<dbReference type="RefSeq" id="WP_194863704.1">
    <property type="nucleotide sequence ID" value="NZ_ARXX01000001.1"/>
</dbReference>
<sequence length="244" mass="26879">MRCPKCDHPRTAGQTTCDGCGLVFHKYDAYLDRQRQLEQSRTPPGPDRRERLAAWLRGLAVPPDSLRRYPAAYALLWLGLAVWGGAQITQNLHELGYQPSVLHNVNLPFHEAGHVVFGVFGRFIGSLGGTLGQLLIPVICGIALLRRPDTFGAAVCLWWFGQNFLDIAPYMADARAGQLPLVGGNYGRSSPYGFHDWEFLLGETGLLAWDKALATVTLNLGRLIMVASVAWAGLLVWRGRRGDA</sequence>
<evidence type="ECO:0000313" key="3">
    <source>
        <dbReference type="Proteomes" id="UP000662703"/>
    </source>
</evidence>
<accession>A0ABS0AN65</accession>
<organism evidence="2 3">
    <name type="scientific">Alloalcanivorax profundimaris</name>
    <dbReference type="NCBI Taxonomy" id="2735259"/>
    <lineage>
        <taxon>Bacteria</taxon>
        <taxon>Pseudomonadati</taxon>
        <taxon>Pseudomonadota</taxon>
        <taxon>Gammaproteobacteria</taxon>
        <taxon>Oceanospirillales</taxon>
        <taxon>Alcanivoracaceae</taxon>
        <taxon>Alloalcanivorax</taxon>
    </lineage>
</organism>
<gene>
    <name evidence="2" type="ORF">Y5W_00009</name>
</gene>
<protein>
    <recommendedName>
        <fullName evidence="4">Zinc ribbon domain-containing protein</fullName>
    </recommendedName>
</protein>
<keyword evidence="1" id="KW-0812">Transmembrane</keyword>
<feature type="transmembrane region" description="Helical" evidence="1">
    <location>
        <begin position="123"/>
        <end position="144"/>
    </location>
</feature>
<evidence type="ECO:0000313" key="2">
    <source>
        <dbReference type="EMBL" id="MBF5054715.1"/>
    </source>
</evidence>
<dbReference type="EMBL" id="ARXX01000001">
    <property type="protein sequence ID" value="MBF5054715.1"/>
    <property type="molecule type" value="Genomic_DNA"/>
</dbReference>
<keyword evidence="1" id="KW-0472">Membrane</keyword>
<keyword evidence="1" id="KW-1133">Transmembrane helix</keyword>
<evidence type="ECO:0000256" key="1">
    <source>
        <dbReference type="SAM" id="Phobius"/>
    </source>
</evidence>
<name>A0ABS0AN65_9GAMM</name>
<proteinExistence type="predicted"/>
<reference evidence="2 3" key="1">
    <citation type="submission" date="2012-09" db="EMBL/GenBank/DDBJ databases">
        <title>Genome Sequence of alkane-degrading Bacterium Alcanivorax sp. 521-1.</title>
        <authorList>
            <person name="Lai Q."/>
            <person name="Shao Z."/>
        </authorList>
    </citation>
    <scope>NUCLEOTIDE SEQUENCE [LARGE SCALE GENOMIC DNA]</scope>
    <source>
        <strain evidence="2 3">521-1</strain>
    </source>
</reference>
<feature type="transmembrane region" description="Helical" evidence="1">
    <location>
        <begin position="212"/>
        <end position="237"/>
    </location>
</feature>
<keyword evidence="3" id="KW-1185">Reference proteome</keyword>
<dbReference type="Proteomes" id="UP000662703">
    <property type="component" value="Unassembled WGS sequence"/>
</dbReference>
<evidence type="ECO:0008006" key="4">
    <source>
        <dbReference type="Google" id="ProtNLM"/>
    </source>
</evidence>
<comment type="caution">
    <text evidence="2">The sequence shown here is derived from an EMBL/GenBank/DDBJ whole genome shotgun (WGS) entry which is preliminary data.</text>
</comment>